<proteinExistence type="predicted"/>
<gene>
    <name evidence="1" type="ORF">ANANG_G00053830</name>
</gene>
<dbReference type="AlphaFoldDB" id="A0A9D3MMY5"/>
<evidence type="ECO:0000313" key="1">
    <source>
        <dbReference type="EMBL" id="KAG5851645.1"/>
    </source>
</evidence>
<accession>A0A9D3MMY5</accession>
<organism evidence="1 2">
    <name type="scientific">Anguilla anguilla</name>
    <name type="common">European freshwater eel</name>
    <name type="synonym">Muraena anguilla</name>
    <dbReference type="NCBI Taxonomy" id="7936"/>
    <lineage>
        <taxon>Eukaryota</taxon>
        <taxon>Metazoa</taxon>
        <taxon>Chordata</taxon>
        <taxon>Craniata</taxon>
        <taxon>Vertebrata</taxon>
        <taxon>Euteleostomi</taxon>
        <taxon>Actinopterygii</taxon>
        <taxon>Neopterygii</taxon>
        <taxon>Teleostei</taxon>
        <taxon>Anguilliformes</taxon>
        <taxon>Anguillidae</taxon>
        <taxon>Anguilla</taxon>
    </lineage>
</organism>
<dbReference type="Proteomes" id="UP001044222">
    <property type="component" value="Unassembled WGS sequence"/>
</dbReference>
<name>A0A9D3MMY5_ANGAN</name>
<dbReference type="EMBL" id="JAFIRN010000003">
    <property type="protein sequence ID" value="KAG5851645.1"/>
    <property type="molecule type" value="Genomic_DNA"/>
</dbReference>
<sequence>MESVIRVPETQEWESLVRWRTGPAEVEIASEGHSPDQPDSSAIFSTEVQGGARRHREAQGGAGIQWEPIITGTRVETGSCVGVA</sequence>
<protein>
    <submittedName>
        <fullName evidence="1">Uncharacterized protein</fullName>
    </submittedName>
</protein>
<comment type="caution">
    <text evidence="1">The sequence shown here is derived from an EMBL/GenBank/DDBJ whole genome shotgun (WGS) entry which is preliminary data.</text>
</comment>
<evidence type="ECO:0000313" key="2">
    <source>
        <dbReference type="Proteomes" id="UP001044222"/>
    </source>
</evidence>
<keyword evidence="2" id="KW-1185">Reference proteome</keyword>
<reference evidence="1" key="1">
    <citation type="submission" date="2021-01" db="EMBL/GenBank/DDBJ databases">
        <title>A chromosome-scale assembly of European eel, Anguilla anguilla.</title>
        <authorList>
            <person name="Henkel C."/>
            <person name="Jong-Raadsen S.A."/>
            <person name="Dufour S."/>
            <person name="Weltzien F.-A."/>
            <person name="Palstra A.P."/>
            <person name="Pelster B."/>
            <person name="Spaink H.P."/>
            <person name="Van Den Thillart G.E."/>
            <person name="Jansen H."/>
            <person name="Zahm M."/>
            <person name="Klopp C."/>
            <person name="Cedric C."/>
            <person name="Louis A."/>
            <person name="Berthelot C."/>
            <person name="Parey E."/>
            <person name="Roest Crollius H."/>
            <person name="Montfort J."/>
            <person name="Robinson-Rechavi M."/>
            <person name="Bucao C."/>
            <person name="Bouchez O."/>
            <person name="Gislard M."/>
            <person name="Lluch J."/>
            <person name="Milhes M."/>
            <person name="Lampietro C."/>
            <person name="Lopez Roques C."/>
            <person name="Donnadieu C."/>
            <person name="Braasch I."/>
            <person name="Desvignes T."/>
            <person name="Postlethwait J."/>
            <person name="Bobe J."/>
            <person name="Guiguen Y."/>
            <person name="Dirks R."/>
        </authorList>
    </citation>
    <scope>NUCLEOTIDE SEQUENCE</scope>
    <source>
        <strain evidence="1">Tag_6206</strain>
        <tissue evidence="1">Liver</tissue>
    </source>
</reference>